<dbReference type="InterPro" id="IPR010426">
    <property type="entry name" value="MTTB_MeTrfase"/>
</dbReference>
<proteinExistence type="inferred from homology"/>
<dbReference type="EMBL" id="JACNJD010000264">
    <property type="protein sequence ID" value="MBC8178203.1"/>
    <property type="molecule type" value="Genomic_DNA"/>
</dbReference>
<gene>
    <name evidence="4" type="ORF">H8E19_12430</name>
</gene>
<comment type="similarity">
    <text evidence="1">Belongs to the trimethylamine methyltransferase family.</text>
</comment>
<keyword evidence="2 4" id="KW-0489">Methyltransferase</keyword>
<accession>A0A8J6N1S0</accession>
<sequence length="473" mass="51624">MGSEKEAEGRSFPNSMEMLSSQAVDKMIKVIFQFLEETGVKFDKHEHAYDLLSKAGCDISSDDIVKFPSKVVEEYLSYVPKSFEWWNRAGTEFVEYGSGNACFIADAKAPNYIDPSTGEKRQSNQDGAALMVHLCDAMPEMDICGTPLTTDNFIADNATTVLNTSKPVYLIAGDKTDILKAAVEMGAAIRGGIEELKGKPYLSTLISPEVLHNPKTVIEQIQLCTENNVPTFLGPMPIGGVSSPVTIAGTLIVCLASTLPGIILAQLFKKGHPCVDSSYPSFMDPSTGGLGGIPENSMADMARSQICRKLGILLSQQTSLGAITPEFNQDCIAEITWDFGRLSTSSFDSFWGSGCVGAGMVFSPHSLIYGNELASAARRVWKGIPVDEDNLAIDKIKTVKSSMYIMEEHTALHSRKDLWRGKYSLPLRGAEGGKDLFGRIDDHLKKILETHEVEPLSELQQKAINDIVEKYKG</sequence>
<evidence type="ECO:0000256" key="1">
    <source>
        <dbReference type="ARBA" id="ARBA00007137"/>
    </source>
</evidence>
<evidence type="ECO:0000313" key="4">
    <source>
        <dbReference type="EMBL" id="MBC8178203.1"/>
    </source>
</evidence>
<dbReference type="Gene3D" id="3.20.20.480">
    <property type="entry name" value="Trimethylamine methyltransferase-like"/>
    <property type="match status" value="1"/>
</dbReference>
<dbReference type="Pfam" id="PF06253">
    <property type="entry name" value="MTTB"/>
    <property type="match status" value="1"/>
</dbReference>
<reference evidence="4 5" key="1">
    <citation type="submission" date="2020-08" db="EMBL/GenBank/DDBJ databases">
        <title>Bridging the membrane lipid divide: bacteria of the FCB group superphylum have the potential to synthesize archaeal ether lipids.</title>
        <authorList>
            <person name="Villanueva L."/>
            <person name="Von Meijenfeldt F.A.B."/>
            <person name="Westbye A.B."/>
            <person name="Yadav S."/>
            <person name="Hopmans E.C."/>
            <person name="Dutilh B.E."/>
            <person name="Sinninghe Damste J.S."/>
        </authorList>
    </citation>
    <scope>NUCLEOTIDE SEQUENCE [LARGE SCALE GENOMIC DNA]</scope>
    <source>
        <strain evidence="4">NIOZ-UU27</strain>
    </source>
</reference>
<dbReference type="GO" id="GO:0015948">
    <property type="term" value="P:methanogenesis"/>
    <property type="evidence" value="ECO:0007669"/>
    <property type="project" value="InterPro"/>
</dbReference>
<dbReference type="GO" id="GO:0032259">
    <property type="term" value="P:methylation"/>
    <property type="evidence" value="ECO:0007669"/>
    <property type="project" value="UniProtKB-KW"/>
</dbReference>
<name>A0A8J6N1S0_9DELT</name>
<evidence type="ECO:0000256" key="2">
    <source>
        <dbReference type="ARBA" id="ARBA00022603"/>
    </source>
</evidence>
<dbReference type="InterPro" id="IPR038601">
    <property type="entry name" value="MttB-like_sf"/>
</dbReference>
<keyword evidence="3" id="KW-0808">Transferase</keyword>
<dbReference type="Proteomes" id="UP000650524">
    <property type="component" value="Unassembled WGS sequence"/>
</dbReference>
<evidence type="ECO:0000256" key="3">
    <source>
        <dbReference type="ARBA" id="ARBA00022679"/>
    </source>
</evidence>
<protein>
    <submittedName>
        <fullName evidence="4">Trimethylamine methyltransferase family protein</fullName>
    </submittedName>
</protein>
<comment type="caution">
    <text evidence="4">The sequence shown here is derived from an EMBL/GenBank/DDBJ whole genome shotgun (WGS) entry which is preliminary data.</text>
</comment>
<dbReference type="AlphaFoldDB" id="A0A8J6N1S0"/>
<dbReference type="GO" id="GO:0008168">
    <property type="term" value="F:methyltransferase activity"/>
    <property type="evidence" value="ECO:0007669"/>
    <property type="project" value="UniProtKB-KW"/>
</dbReference>
<organism evidence="4 5">
    <name type="scientific">Candidatus Desulfacyla euxinica</name>
    <dbReference type="NCBI Taxonomy" id="2841693"/>
    <lineage>
        <taxon>Bacteria</taxon>
        <taxon>Deltaproteobacteria</taxon>
        <taxon>Candidatus Desulfacyla</taxon>
    </lineage>
</organism>
<evidence type="ECO:0000313" key="5">
    <source>
        <dbReference type="Proteomes" id="UP000650524"/>
    </source>
</evidence>